<dbReference type="PaxDb" id="411902-CLOBOL_00330"/>
<sequence>MSYMRKTEEVPAYHEMMQELFQAIKELGGSGTIQEIDDKTIEILGLSPEVLTIMHGDTSKSEVEYRLAWTRTYMKKVGILENSARGVWALTTVGRELQEINSDEIVKKVREMTLLKMKDTKEISLEDHNLENDGVDTPDEIQTWREKLKNVLKNLKPDAFERLTQRLLRESGFTQVKVTGKTGDGGIDGMGIIKLNGIISFHMLFQCKRYTGSVSAGEIRDFRGAMQGRADKGLFITTGKFSAPAIEEANRPGATPIDLVDGDELVDKLRELQLGVAPVNDYVIDDAWFLSI</sequence>
<organism evidence="3 4">
    <name type="scientific">Enterocloster bolteae (strain ATCC BAA-613 / DSM 15670 / CCUG 46953 / JCM 12243 / WAL 16351)</name>
    <name type="common">Clostridium bolteae</name>
    <dbReference type="NCBI Taxonomy" id="411902"/>
    <lineage>
        <taxon>Bacteria</taxon>
        <taxon>Bacillati</taxon>
        <taxon>Bacillota</taxon>
        <taxon>Clostridia</taxon>
        <taxon>Lachnospirales</taxon>
        <taxon>Lachnospiraceae</taxon>
        <taxon>Enterocloster</taxon>
    </lineage>
</organism>
<dbReference type="Pfam" id="PF04471">
    <property type="entry name" value="Mrr_cat"/>
    <property type="match status" value="1"/>
</dbReference>
<dbReference type="SUPFAM" id="SSF52980">
    <property type="entry name" value="Restriction endonuclease-like"/>
    <property type="match status" value="1"/>
</dbReference>
<feature type="domain" description="Restriction system protein Mrr-like N-terminal" evidence="2">
    <location>
        <begin position="13"/>
        <end position="97"/>
    </location>
</feature>
<feature type="domain" description="Restriction endonuclease type IV Mrr" evidence="1">
    <location>
        <begin position="152"/>
        <end position="267"/>
    </location>
</feature>
<dbReference type="Pfam" id="PF14338">
    <property type="entry name" value="Mrr_N"/>
    <property type="match status" value="1"/>
</dbReference>
<dbReference type="InterPro" id="IPR011335">
    <property type="entry name" value="Restrct_endonuc-II-like"/>
</dbReference>
<comment type="caution">
    <text evidence="3">The sequence shown here is derived from an EMBL/GenBank/DDBJ whole genome shotgun (WGS) entry which is preliminary data.</text>
</comment>
<accession>A8RH70</accession>
<protein>
    <recommendedName>
        <fullName evidence="5">Restriction endonuclease</fullName>
    </recommendedName>
</protein>
<reference evidence="3 4" key="2">
    <citation type="submission" date="2007-09" db="EMBL/GenBank/DDBJ databases">
        <title>Draft genome sequence of Clostridium bolteae (ATCC BAA-613).</title>
        <authorList>
            <person name="Sudarsanam P."/>
            <person name="Ley R."/>
            <person name="Guruge J."/>
            <person name="Turnbaugh P.J."/>
            <person name="Mahowald M."/>
            <person name="Liep D."/>
            <person name="Gordon J."/>
        </authorList>
    </citation>
    <scope>NUCLEOTIDE SEQUENCE [LARGE SCALE GENOMIC DNA]</scope>
    <source>
        <strain evidence="4">ATCC BAA-613 / DSM 15670 / CCUG 46953 / JCM 12243 / WAL 16351</strain>
    </source>
</reference>
<reference evidence="3 4" key="1">
    <citation type="submission" date="2007-08" db="EMBL/GenBank/DDBJ databases">
        <authorList>
            <person name="Fulton L."/>
            <person name="Clifton S."/>
            <person name="Fulton B."/>
            <person name="Xu J."/>
            <person name="Minx P."/>
            <person name="Pepin K.H."/>
            <person name="Johnson M."/>
            <person name="Thiruvilangam P."/>
            <person name="Bhonagiri V."/>
            <person name="Nash W.E."/>
            <person name="Mardis E.R."/>
            <person name="Wilson R.K."/>
        </authorList>
    </citation>
    <scope>NUCLEOTIDE SEQUENCE [LARGE SCALE GENOMIC DNA]</scope>
    <source>
        <strain evidence="4">ATCC BAA-613 / DSM 15670 / CCUG 46953 / JCM 12243 / WAL 16351</strain>
    </source>
</reference>
<proteinExistence type="predicted"/>
<dbReference type="GO" id="GO:0009307">
    <property type="term" value="P:DNA restriction-modification system"/>
    <property type="evidence" value="ECO:0007669"/>
    <property type="project" value="InterPro"/>
</dbReference>
<evidence type="ECO:0000313" key="3">
    <source>
        <dbReference type="EMBL" id="EDP19493.1"/>
    </source>
</evidence>
<dbReference type="GO" id="GO:0015666">
    <property type="term" value="F:restriction endodeoxyribonuclease activity"/>
    <property type="evidence" value="ECO:0007669"/>
    <property type="project" value="TreeGrafter"/>
</dbReference>
<dbReference type="InterPro" id="IPR011856">
    <property type="entry name" value="tRNA_endonuc-like_dom_sf"/>
</dbReference>
<dbReference type="InterPro" id="IPR052906">
    <property type="entry name" value="Type_IV_Methyl-Rstrct_Enzyme"/>
</dbReference>
<dbReference type="HOGENOM" id="CLU_063822_0_0_9"/>
<dbReference type="GO" id="GO:0003677">
    <property type="term" value="F:DNA binding"/>
    <property type="evidence" value="ECO:0007669"/>
    <property type="project" value="InterPro"/>
</dbReference>
<dbReference type="Gene3D" id="3.40.1350.10">
    <property type="match status" value="1"/>
</dbReference>
<dbReference type="EMBL" id="ABCC02000002">
    <property type="protein sequence ID" value="EDP19493.1"/>
    <property type="molecule type" value="Genomic_DNA"/>
</dbReference>
<dbReference type="InterPro" id="IPR025745">
    <property type="entry name" value="Mrr-like_N_dom"/>
</dbReference>
<dbReference type="PANTHER" id="PTHR30015">
    <property type="entry name" value="MRR RESTRICTION SYSTEM PROTEIN"/>
    <property type="match status" value="1"/>
</dbReference>
<gene>
    <name evidence="3" type="ORF">CLOBOL_00330</name>
</gene>
<evidence type="ECO:0000259" key="1">
    <source>
        <dbReference type="Pfam" id="PF04471"/>
    </source>
</evidence>
<dbReference type="Proteomes" id="UP000005396">
    <property type="component" value="Unassembled WGS sequence"/>
</dbReference>
<evidence type="ECO:0000259" key="2">
    <source>
        <dbReference type="Pfam" id="PF14338"/>
    </source>
</evidence>
<evidence type="ECO:0000313" key="4">
    <source>
        <dbReference type="Proteomes" id="UP000005396"/>
    </source>
</evidence>
<dbReference type="InterPro" id="IPR007560">
    <property type="entry name" value="Restrct_endonuc_IV_Mrr"/>
</dbReference>
<dbReference type="PANTHER" id="PTHR30015:SF7">
    <property type="entry name" value="TYPE IV METHYL-DIRECTED RESTRICTION ENZYME ECOKMRR"/>
    <property type="match status" value="1"/>
</dbReference>
<evidence type="ECO:0008006" key="5">
    <source>
        <dbReference type="Google" id="ProtNLM"/>
    </source>
</evidence>
<dbReference type="eggNOG" id="COG1715">
    <property type="taxonomic scope" value="Bacteria"/>
</dbReference>
<dbReference type="AlphaFoldDB" id="A8RH70"/>
<name>A8RH70_ENTBW</name>